<evidence type="ECO:0000259" key="5">
    <source>
        <dbReference type="SMART" id="SM00827"/>
    </source>
</evidence>
<dbReference type="GO" id="GO:0006633">
    <property type="term" value="P:fatty acid biosynthetic process"/>
    <property type="evidence" value="ECO:0007669"/>
    <property type="project" value="TreeGrafter"/>
</dbReference>
<evidence type="ECO:0000256" key="1">
    <source>
        <dbReference type="ARBA" id="ARBA00013258"/>
    </source>
</evidence>
<evidence type="ECO:0000256" key="4">
    <source>
        <dbReference type="ARBA" id="ARBA00048462"/>
    </source>
</evidence>
<dbReference type="EC" id="2.3.1.39" evidence="1"/>
<proteinExistence type="predicted"/>
<dbReference type="Gene3D" id="3.40.366.10">
    <property type="entry name" value="Malonyl-Coenzyme A Acyl Carrier Protein, domain 2"/>
    <property type="match status" value="1"/>
</dbReference>
<protein>
    <recommendedName>
        <fullName evidence="1">[acyl-carrier-protein] S-malonyltransferase</fullName>
        <ecNumber evidence="1">2.3.1.39</ecNumber>
    </recommendedName>
</protein>
<organism evidence="6 7">
    <name type="scientific">Sanguibacter antarcticus</name>
    <dbReference type="NCBI Taxonomy" id="372484"/>
    <lineage>
        <taxon>Bacteria</taxon>
        <taxon>Bacillati</taxon>
        <taxon>Actinomycetota</taxon>
        <taxon>Actinomycetes</taxon>
        <taxon>Micrococcales</taxon>
        <taxon>Sanguibacteraceae</taxon>
        <taxon>Sanguibacter</taxon>
    </lineage>
</organism>
<dbReference type="InterPro" id="IPR014043">
    <property type="entry name" value="Acyl_transferase_dom"/>
</dbReference>
<dbReference type="OrthoDB" id="3248271at2"/>
<gene>
    <name evidence="6" type="ORF">ATL42_0690</name>
</gene>
<dbReference type="AlphaFoldDB" id="A0A2A9E3R3"/>
<keyword evidence="7" id="KW-1185">Reference proteome</keyword>
<dbReference type="Proteomes" id="UP000225548">
    <property type="component" value="Unassembled WGS sequence"/>
</dbReference>
<dbReference type="SMART" id="SM00827">
    <property type="entry name" value="PKS_AT"/>
    <property type="match status" value="1"/>
</dbReference>
<comment type="catalytic activity">
    <reaction evidence="4">
        <text>holo-[ACP] + malonyl-CoA = malonyl-[ACP] + CoA</text>
        <dbReference type="Rhea" id="RHEA:41792"/>
        <dbReference type="Rhea" id="RHEA-COMP:9623"/>
        <dbReference type="Rhea" id="RHEA-COMP:9685"/>
        <dbReference type="ChEBI" id="CHEBI:57287"/>
        <dbReference type="ChEBI" id="CHEBI:57384"/>
        <dbReference type="ChEBI" id="CHEBI:64479"/>
        <dbReference type="ChEBI" id="CHEBI:78449"/>
        <dbReference type="EC" id="2.3.1.39"/>
    </reaction>
</comment>
<feature type="domain" description="Malonyl-CoA:ACP transacylase (MAT)" evidence="5">
    <location>
        <begin position="5"/>
        <end position="327"/>
    </location>
</feature>
<dbReference type="InterPro" id="IPR001227">
    <property type="entry name" value="Ac_transferase_dom_sf"/>
</dbReference>
<evidence type="ECO:0000313" key="7">
    <source>
        <dbReference type="Proteomes" id="UP000225548"/>
    </source>
</evidence>
<dbReference type="Pfam" id="PF00698">
    <property type="entry name" value="Acyl_transf_1"/>
    <property type="match status" value="1"/>
</dbReference>
<dbReference type="GO" id="GO:0005829">
    <property type="term" value="C:cytosol"/>
    <property type="evidence" value="ECO:0007669"/>
    <property type="project" value="TreeGrafter"/>
</dbReference>
<evidence type="ECO:0000256" key="2">
    <source>
        <dbReference type="ARBA" id="ARBA00022679"/>
    </source>
</evidence>
<accession>A0A2A9E3R3</accession>
<dbReference type="InterPro" id="IPR016035">
    <property type="entry name" value="Acyl_Trfase/lysoPLipase"/>
</dbReference>
<reference evidence="6 7" key="1">
    <citation type="submission" date="2017-10" db="EMBL/GenBank/DDBJ databases">
        <title>Sequencing the genomes of 1000 actinobacteria strains.</title>
        <authorList>
            <person name="Klenk H.-P."/>
        </authorList>
    </citation>
    <scope>NUCLEOTIDE SEQUENCE [LARGE SCALE GENOMIC DNA]</scope>
    <source>
        <strain evidence="6 7">DSM 18966</strain>
    </source>
</reference>
<dbReference type="PANTHER" id="PTHR42681">
    <property type="entry name" value="MALONYL-COA-ACYL CARRIER PROTEIN TRANSACYLASE, MITOCHONDRIAL"/>
    <property type="match status" value="1"/>
</dbReference>
<comment type="caution">
    <text evidence="6">The sequence shown here is derived from an EMBL/GenBank/DDBJ whole genome shotgun (WGS) entry which is preliminary data.</text>
</comment>
<dbReference type="RefSeq" id="WP_098454148.1">
    <property type="nucleotide sequence ID" value="NZ_PDJG01000001.1"/>
</dbReference>
<name>A0A2A9E3R3_9MICO</name>
<dbReference type="PANTHER" id="PTHR42681:SF1">
    <property type="entry name" value="MALONYL-COA-ACYL CARRIER PROTEIN TRANSACYLASE, MITOCHONDRIAL"/>
    <property type="match status" value="1"/>
</dbReference>
<dbReference type="EMBL" id="PDJG01000001">
    <property type="protein sequence ID" value="PFG32840.1"/>
    <property type="molecule type" value="Genomic_DNA"/>
</dbReference>
<keyword evidence="3" id="KW-0012">Acyltransferase</keyword>
<dbReference type="GO" id="GO:0004314">
    <property type="term" value="F:[acyl-carrier-protein] S-malonyltransferase activity"/>
    <property type="evidence" value="ECO:0007669"/>
    <property type="project" value="UniProtKB-EC"/>
</dbReference>
<dbReference type="SUPFAM" id="SSF52151">
    <property type="entry name" value="FabD/lysophospholipase-like"/>
    <property type="match status" value="1"/>
</dbReference>
<dbReference type="Gene3D" id="3.30.70.250">
    <property type="entry name" value="Malonyl-CoA ACP transacylase, ACP-binding"/>
    <property type="match status" value="1"/>
</dbReference>
<keyword evidence="2 6" id="KW-0808">Transferase</keyword>
<dbReference type="SUPFAM" id="SSF55048">
    <property type="entry name" value="Probable ACP-binding domain of malonyl-CoA ACP transacylase"/>
    <property type="match status" value="1"/>
</dbReference>
<sequence>MLAVVCPGQGSQSPGMLAPWLEIPGVADDLDRLARAAEIDLVAHGTTSDADTIRDTAVAQPLIVSASLVALRAILDGRRAADVVDVTAGHSVGEFAAAAVAGVFDDAGAVGLVAARARFMADAAGLETTGMSAVVGGTPHEVLAAIDAAGLFPANVNSAGQVVAAGSPEGLARLAADPPAKARVIPLQVAGAFHTPFMQPALDAFAPVARDWPAQDPQTTFLSNADGASYASIDTQDAGGEHGSSTDVLRRLTDQIVAPVRWDLCQDMLLTLGVTAVLELAPGGVLTGLARRALPGVETLAVKSPQDIDAARDLVARHSTPTTAESPDLLEEDLT</sequence>
<evidence type="ECO:0000313" key="6">
    <source>
        <dbReference type="EMBL" id="PFG32840.1"/>
    </source>
</evidence>
<dbReference type="InterPro" id="IPR016036">
    <property type="entry name" value="Malonyl_transacylase_ACP-bd"/>
</dbReference>
<evidence type="ECO:0000256" key="3">
    <source>
        <dbReference type="ARBA" id="ARBA00023315"/>
    </source>
</evidence>
<dbReference type="InterPro" id="IPR050858">
    <property type="entry name" value="Mal-CoA-ACP_Trans/PKS_FabD"/>
</dbReference>